<evidence type="ECO:0000256" key="4">
    <source>
        <dbReference type="ARBA" id="ARBA00023163"/>
    </source>
</evidence>
<dbReference type="Pfam" id="PF00010">
    <property type="entry name" value="HLH"/>
    <property type="match status" value="1"/>
</dbReference>
<feature type="compositionally biased region" description="Low complexity" evidence="6">
    <location>
        <begin position="233"/>
        <end position="243"/>
    </location>
</feature>
<feature type="compositionally biased region" description="Polar residues" evidence="6">
    <location>
        <begin position="94"/>
        <end position="106"/>
    </location>
</feature>
<evidence type="ECO:0000313" key="9">
    <source>
        <dbReference type="Proteomes" id="UP001630127"/>
    </source>
</evidence>
<evidence type="ECO:0000256" key="1">
    <source>
        <dbReference type="ARBA" id="ARBA00004123"/>
    </source>
</evidence>
<comment type="caution">
    <text evidence="8">The sequence shown here is derived from an EMBL/GenBank/DDBJ whole genome shotgun (WGS) entry which is preliminary data.</text>
</comment>
<dbReference type="CDD" id="cd11448">
    <property type="entry name" value="bHLH_AtFAMA_like"/>
    <property type="match status" value="1"/>
</dbReference>
<keyword evidence="4" id="KW-0804">Transcription</keyword>
<feature type="compositionally biased region" description="Low complexity" evidence="6">
    <location>
        <begin position="189"/>
        <end position="198"/>
    </location>
</feature>
<protein>
    <recommendedName>
        <fullName evidence="7">BHLH domain-containing protein</fullName>
    </recommendedName>
</protein>
<sequence>MDRESLSEFFEQSEFDETNDPDDIFSVLEALEGVSDFNPMTPLDETGLINSKDGETETTNSTRLVSQKSTSSISVVQDSENELETSRKSKRQRLSTSPTLMVSSEEANPDGFQKMSHISVERNRRKQMNEHLTVLRSLMPCFYVKRGDQASIIGGVVDYISELQQVLQSLEAKKQRKVYSEVLSPRLLSSPRSSQLSPRKPPISPRLTLPISPRTPQPNSPYMPARFQQQGLPSPCSSSTTHSSIDSANELVANSKSAIAEVDVKFCGPNVLLKTVSHHIPGQVLKIISALEDLSLEILHVDMKTIDDTMINSFTIKIGIECQLSAEELAHQIQQTFY</sequence>
<evidence type="ECO:0000256" key="5">
    <source>
        <dbReference type="ARBA" id="ARBA00023242"/>
    </source>
</evidence>
<keyword evidence="2" id="KW-0805">Transcription regulation</keyword>
<feature type="domain" description="BHLH" evidence="7">
    <location>
        <begin position="112"/>
        <end position="163"/>
    </location>
</feature>
<feature type="region of interest" description="Disordered" evidence="6">
    <location>
        <begin position="189"/>
        <end position="243"/>
    </location>
</feature>
<reference evidence="8 9" key="1">
    <citation type="submission" date="2024-11" db="EMBL/GenBank/DDBJ databases">
        <title>A near-complete genome assembly of Cinchona calisaya.</title>
        <authorList>
            <person name="Lian D.C."/>
            <person name="Zhao X.W."/>
            <person name="Wei L."/>
        </authorList>
    </citation>
    <scope>NUCLEOTIDE SEQUENCE [LARGE SCALE GENOMIC DNA]</scope>
    <source>
        <tissue evidence="8">Nenye</tissue>
    </source>
</reference>
<name>A0ABD3A3V3_9GENT</name>
<dbReference type="GO" id="GO:0003677">
    <property type="term" value="F:DNA binding"/>
    <property type="evidence" value="ECO:0007669"/>
    <property type="project" value="UniProtKB-KW"/>
</dbReference>
<keyword evidence="3" id="KW-0238">DNA-binding</keyword>
<keyword evidence="9" id="KW-1185">Reference proteome</keyword>
<dbReference type="EMBL" id="JBJUIK010000007">
    <property type="protein sequence ID" value="KAL3524388.1"/>
    <property type="molecule type" value="Genomic_DNA"/>
</dbReference>
<evidence type="ECO:0000256" key="2">
    <source>
        <dbReference type="ARBA" id="ARBA00023015"/>
    </source>
</evidence>
<accession>A0ABD3A3V3</accession>
<dbReference type="PROSITE" id="PS50888">
    <property type="entry name" value="BHLH"/>
    <property type="match status" value="1"/>
</dbReference>
<dbReference type="InterPro" id="IPR044283">
    <property type="entry name" value="FAMA/SPEECHLESS/MUTE-like"/>
</dbReference>
<feature type="region of interest" description="Disordered" evidence="6">
    <location>
        <begin position="35"/>
        <end position="110"/>
    </location>
</feature>
<feature type="compositionally biased region" description="Polar residues" evidence="6">
    <location>
        <begin position="57"/>
        <end position="78"/>
    </location>
</feature>
<keyword evidence="5" id="KW-0539">Nucleus</keyword>
<proteinExistence type="predicted"/>
<feature type="compositionally biased region" description="Acidic residues" evidence="6">
    <location>
        <begin position="11"/>
        <end position="21"/>
    </location>
</feature>
<dbReference type="FunFam" id="4.10.280.10:FF:000061">
    <property type="entry name" value="Transcription factor SPEECHLESS"/>
    <property type="match status" value="1"/>
</dbReference>
<dbReference type="Gene3D" id="4.10.280.10">
    <property type="entry name" value="Helix-loop-helix DNA-binding domain"/>
    <property type="match status" value="1"/>
</dbReference>
<dbReference type="InterPro" id="IPR011598">
    <property type="entry name" value="bHLH_dom"/>
</dbReference>
<feature type="region of interest" description="Disordered" evidence="6">
    <location>
        <begin position="1"/>
        <end position="21"/>
    </location>
</feature>
<dbReference type="SMART" id="SM00353">
    <property type="entry name" value="HLH"/>
    <property type="match status" value="1"/>
</dbReference>
<dbReference type="GO" id="GO:0005634">
    <property type="term" value="C:nucleus"/>
    <property type="evidence" value="ECO:0007669"/>
    <property type="project" value="UniProtKB-SubCell"/>
</dbReference>
<dbReference type="PANTHER" id="PTHR46684:SF4">
    <property type="entry name" value="TRANSCRIPTION FACTOR SPEECHLESS"/>
    <property type="match status" value="1"/>
</dbReference>
<organism evidence="8 9">
    <name type="scientific">Cinchona calisaya</name>
    <dbReference type="NCBI Taxonomy" id="153742"/>
    <lineage>
        <taxon>Eukaryota</taxon>
        <taxon>Viridiplantae</taxon>
        <taxon>Streptophyta</taxon>
        <taxon>Embryophyta</taxon>
        <taxon>Tracheophyta</taxon>
        <taxon>Spermatophyta</taxon>
        <taxon>Magnoliopsida</taxon>
        <taxon>eudicotyledons</taxon>
        <taxon>Gunneridae</taxon>
        <taxon>Pentapetalae</taxon>
        <taxon>asterids</taxon>
        <taxon>lamiids</taxon>
        <taxon>Gentianales</taxon>
        <taxon>Rubiaceae</taxon>
        <taxon>Cinchonoideae</taxon>
        <taxon>Cinchoneae</taxon>
        <taxon>Cinchona</taxon>
    </lineage>
</organism>
<dbReference type="InterPro" id="IPR036638">
    <property type="entry name" value="HLH_DNA-bd_sf"/>
</dbReference>
<dbReference type="Proteomes" id="UP001630127">
    <property type="component" value="Unassembled WGS sequence"/>
</dbReference>
<comment type="subcellular location">
    <subcellularLocation>
        <location evidence="1">Nucleus</location>
    </subcellularLocation>
</comment>
<gene>
    <name evidence="8" type="ORF">ACH5RR_017222</name>
</gene>
<evidence type="ECO:0000259" key="7">
    <source>
        <dbReference type="PROSITE" id="PS50888"/>
    </source>
</evidence>
<evidence type="ECO:0000313" key="8">
    <source>
        <dbReference type="EMBL" id="KAL3524388.1"/>
    </source>
</evidence>
<dbReference type="SUPFAM" id="SSF47459">
    <property type="entry name" value="HLH, helix-loop-helix DNA-binding domain"/>
    <property type="match status" value="1"/>
</dbReference>
<dbReference type="AlphaFoldDB" id="A0ABD3A3V3"/>
<dbReference type="PANTHER" id="PTHR46684">
    <property type="entry name" value="TRANSCRIPTION FACTOR FAMA"/>
    <property type="match status" value="1"/>
</dbReference>
<evidence type="ECO:0000256" key="6">
    <source>
        <dbReference type="SAM" id="MobiDB-lite"/>
    </source>
</evidence>
<evidence type="ECO:0000256" key="3">
    <source>
        <dbReference type="ARBA" id="ARBA00023125"/>
    </source>
</evidence>